<keyword evidence="3" id="KW-0227">DNA damage</keyword>
<keyword evidence="5" id="KW-0238">DNA-binding</keyword>
<proteinExistence type="inferred from homology"/>
<dbReference type="EMBL" id="MN740394">
    <property type="protein sequence ID" value="QHU04132.1"/>
    <property type="molecule type" value="Genomic_DNA"/>
</dbReference>
<dbReference type="Gene3D" id="3.40.1170.10">
    <property type="entry name" value="DNA repair protein MutS, domain I"/>
    <property type="match status" value="1"/>
</dbReference>
<evidence type="ECO:0000259" key="6">
    <source>
        <dbReference type="SMART" id="SM00533"/>
    </source>
</evidence>
<dbReference type="Pfam" id="PF01624">
    <property type="entry name" value="MutS_I"/>
    <property type="match status" value="1"/>
</dbReference>
<reference evidence="8" key="1">
    <citation type="journal article" date="2020" name="Nature">
        <title>Giant virus diversity and host interactions through global metagenomics.</title>
        <authorList>
            <person name="Schulz F."/>
            <person name="Roux S."/>
            <person name="Paez-Espino D."/>
            <person name="Jungbluth S."/>
            <person name="Walsh D.A."/>
            <person name="Denef V.J."/>
            <person name="McMahon K.D."/>
            <person name="Konstantinidis K.T."/>
            <person name="Eloe-Fadrosh E.A."/>
            <person name="Kyrpides N.C."/>
            <person name="Woyke T."/>
        </authorList>
    </citation>
    <scope>NUCLEOTIDE SEQUENCE</scope>
    <source>
        <strain evidence="8">GVMAG-M-3300027708-39</strain>
    </source>
</reference>
<keyword evidence="4" id="KW-0067">ATP-binding</keyword>
<dbReference type="Gene3D" id="3.40.50.300">
    <property type="entry name" value="P-loop containing nucleotide triphosphate hydrolases"/>
    <property type="match status" value="1"/>
</dbReference>
<dbReference type="GO" id="GO:0005524">
    <property type="term" value="F:ATP binding"/>
    <property type="evidence" value="ECO:0007669"/>
    <property type="project" value="UniProtKB-KW"/>
</dbReference>
<dbReference type="SUPFAM" id="SSF52540">
    <property type="entry name" value="P-loop containing nucleoside triphosphate hydrolases"/>
    <property type="match status" value="1"/>
</dbReference>
<dbReference type="InterPro" id="IPR027417">
    <property type="entry name" value="P-loop_NTPase"/>
</dbReference>
<dbReference type="GO" id="GO:0030983">
    <property type="term" value="F:mismatched DNA binding"/>
    <property type="evidence" value="ECO:0007669"/>
    <property type="project" value="InterPro"/>
</dbReference>
<protein>
    <recommendedName>
        <fullName evidence="9">DNA mismatch repair proteins mutS family domain-containing protein</fullName>
    </recommendedName>
</protein>
<dbReference type="InterPro" id="IPR036678">
    <property type="entry name" value="MutS_con_dom_sf"/>
</dbReference>
<dbReference type="InterPro" id="IPR045076">
    <property type="entry name" value="MutS"/>
</dbReference>
<evidence type="ECO:0008006" key="9">
    <source>
        <dbReference type="Google" id="ProtNLM"/>
    </source>
</evidence>
<evidence type="ECO:0000256" key="3">
    <source>
        <dbReference type="ARBA" id="ARBA00022763"/>
    </source>
</evidence>
<evidence type="ECO:0000256" key="5">
    <source>
        <dbReference type="ARBA" id="ARBA00023125"/>
    </source>
</evidence>
<dbReference type="PANTHER" id="PTHR11361:SF148">
    <property type="entry name" value="DNA MISMATCH REPAIR PROTEIN MSH6"/>
    <property type="match status" value="1"/>
</dbReference>
<evidence type="ECO:0000259" key="7">
    <source>
        <dbReference type="SMART" id="SM00534"/>
    </source>
</evidence>
<dbReference type="GO" id="GO:0032301">
    <property type="term" value="C:MutSalpha complex"/>
    <property type="evidence" value="ECO:0007669"/>
    <property type="project" value="TreeGrafter"/>
</dbReference>
<dbReference type="AlphaFoldDB" id="A0A6C0JES4"/>
<comment type="similarity">
    <text evidence="1">Belongs to the DNA mismatch repair MutS family.</text>
</comment>
<dbReference type="GO" id="GO:0006298">
    <property type="term" value="P:mismatch repair"/>
    <property type="evidence" value="ECO:0007669"/>
    <property type="project" value="InterPro"/>
</dbReference>
<dbReference type="InterPro" id="IPR007695">
    <property type="entry name" value="DNA_mismatch_repair_MutS-lik_N"/>
</dbReference>
<evidence type="ECO:0000256" key="1">
    <source>
        <dbReference type="ARBA" id="ARBA00006271"/>
    </source>
</evidence>
<dbReference type="InterPro" id="IPR036187">
    <property type="entry name" value="DNA_mismatch_repair_MutS_sf"/>
</dbReference>
<dbReference type="SMART" id="SM00533">
    <property type="entry name" value="MUTSd"/>
    <property type="match status" value="1"/>
</dbReference>
<dbReference type="SUPFAM" id="SSF48334">
    <property type="entry name" value="DNA repair protein MutS, domain III"/>
    <property type="match status" value="1"/>
</dbReference>
<evidence type="ECO:0000313" key="8">
    <source>
        <dbReference type="EMBL" id="QHU04132.1"/>
    </source>
</evidence>
<dbReference type="PANTHER" id="PTHR11361">
    <property type="entry name" value="DNA MISMATCH REPAIR PROTEIN MUTS FAMILY MEMBER"/>
    <property type="match status" value="1"/>
</dbReference>
<organism evidence="8">
    <name type="scientific">viral metagenome</name>
    <dbReference type="NCBI Taxonomy" id="1070528"/>
    <lineage>
        <taxon>unclassified sequences</taxon>
        <taxon>metagenomes</taxon>
        <taxon>organismal metagenomes</taxon>
    </lineage>
</organism>
<evidence type="ECO:0000256" key="2">
    <source>
        <dbReference type="ARBA" id="ARBA00022741"/>
    </source>
</evidence>
<feature type="domain" description="DNA mismatch repair proteins mutS family" evidence="7">
    <location>
        <begin position="712"/>
        <end position="902"/>
    </location>
</feature>
<dbReference type="InterPro" id="IPR000432">
    <property type="entry name" value="DNA_mismatch_repair_MutS_C"/>
</dbReference>
<dbReference type="SUPFAM" id="SSF53150">
    <property type="entry name" value="DNA repair protein MutS, domain II"/>
    <property type="match status" value="1"/>
</dbReference>
<keyword evidence="2" id="KW-0547">Nucleotide-binding</keyword>
<dbReference type="GO" id="GO:0140664">
    <property type="term" value="F:ATP-dependent DNA damage sensor activity"/>
    <property type="evidence" value="ECO:0007669"/>
    <property type="project" value="InterPro"/>
</dbReference>
<dbReference type="Pfam" id="PF00488">
    <property type="entry name" value="MutS_V"/>
    <property type="match status" value="1"/>
</dbReference>
<sequence length="1023" mass="117863">MALIKEYFELCSKYHNEYGDKTILLMQVGSFYECYGIKCSNSLVIKKSKIMDFSQICELNVVGKNTCVGEEDVVMAGFKVEFLEKYLRKIQEAGYTCVVYKQDEAAKNTTRSLEGIYSPGTYFSNESTKLTNNLTCIWIESINNKFTKGKVVIVGMSNVDIFTGKTNIFEYKENYLRNPTTFDELERFISIYNPSEVILISNLTVEENDDIINYVNIRTNSIHLINTGDESKNETKMLQRVQNCEKQTYQKEILTKFFKIADFDVFFQNFYNNPIATQSFCYLLDFVYQHNPYLLHKIAEPFFDNFSDRMILANHSLKQLNIIDDNNYTGKYSSVLKMLNGCLTPMGKRKFIGNFLNPTTNVSYLESEYDIIDYMLRSENYEKYNVFFKENLSQIKDLSKWERQIFIKKITPKAFYNLHKNISMILSVFEFVKSDTVIMQYLQKMKIDNLHIQEYCENICSYIETNINLQLAKDCDQEDNFYVNFFNFGIDKLLDEKTEIIKDSEEQLECIRSYLNNIIKNKEKSTKATNTEYVKIYETEKNNYNLIATNRRCKLLDDGLPKDEQQVKLTSKTKNFDFAIVKKGFEYNKQSAANCSINNQQINNICKTITSTKIMMKDLISLAFNKFVEGFGEQFQIQLEYIIDFITIIDMLYAKSHISKKYNYCKPTIIKSHGENPKSFVEAKNIRHCLIEHLQTNEYYVTNDITLGNGTVDGILLYGTNAVGKTSLIRAIGIAVIMAQSGLFVPCSEFNFVPYKYIFTRILGNDNLFKGLSTFAVEMSELRTILRCANENSLILGDELCSGTEISSAISIFVAGIQKMSECKSSYIFATHLHEIVNYDEIACIDNLKIKHMSVVYDKENDCLVYDRKLKDGPGNCMYGLEVCKSLSLPLEFMENAYNIRMKYNKDSSGGGGSILSLKESHFNSKKLMSLCEKCGIRVGKEVHHLQHQSEADDKGYINNNGYKIHKNNPANLLSLCEKCHDEFHSTIDTDISVLSDLSDVSSKVKKQHKKVKTTKGIQLKEI</sequence>
<feature type="domain" description="DNA mismatch repair protein MutS core" evidence="6">
    <location>
        <begin position="330"/>
        <end position="694"/>
    </location>
</feature>
<dbReference type="SUPFAM" id="SSF55271">
    <property type="entry name" value="DNA repair protein MutS, domain I"/>
    <property type="match status" value="1"/>
</dbReference>
<dbReference type="SMART" id="SM00534">
    <property type="entry name" value="MUTSac"/>
    <property type="match status" value="1"/>
</dbReference>
<dbReference type="InterPro" id="IPR007696">
    <property type="entry name" value="DNA_mismatch_repair_MutS_core"/>
</dbReference>
<dbReference type="PIRSF" id="PIRSF037677">
    <property type="entry name" value="DNA_mis_repair_Msh6"/>
    <property type="match status" value="1"/>
</dbReference>
<dbReference type="Gene3D" id="1.10.1420.10">
    <property type="match status" value="1"/>
</dbReference>
<dbReference type="InterPro" id="IPR017261">
    <property type="entry name" value="DNA_mismatch_repair_MutS/MSH"/>
</dbReference>
<accession>A0A6C0JES4</accession>
<dbReference type="InterPro" id="IPR016151">
    <property type="entry name" value="DNA_mismatch_repair_MutS_N"/>
</dbReference>
<name>A0A6C0JES4_9ZZZZ</name>
<dbReference type="Pfam" id="PF05192">
    <property type="entry name" value="MutS_III"/>
    <property type="match status" value="1"/>
</dbReference>
<evidence type="ECO:0000256" key="4">
    <source>
        <dbReference type="ARBA" id="ARBA00022840"/>
    </source>
</evidence>